<dbReference type="EMBL" id="RIZG01000002">
    <property type="protein sequence ID" value="RNF52186.1"/>
    <property type="molecule type" value="Genomic_DNA"/>
</dbReference>
<comment type="caution">
    <text evidence="2">The sequence shown here is derived from an EMBL/GenBank/DDBJ whole genome shotgun (WGS) entry which is preliminary data.</text>
</comment>
<keyword evidence="3" id="KW-1185">Reference proteome</keyword>
<dbReference type="SUPFAM" id="SSF55729">
    <property type="entry name" value="Acyl-CoA N-acyltransferases (Nat)"/>
    <property type="match status" value="1"/>
</dbReference>
<organism evidence="2 3">
    <name type="scientific">Marinomonas hwangdonensis</name>
    <dbReference type="NCBI Taxonomy" id="1053647"/>
    <lineage>
        <taxon>Bacteria</taxon>
        <taxon>Pseudomonadati</taxon>
        <taxon>Pseudomonadota</taxon>
        <taxon>Gammaproteobacteria</taxon>
        <taxon>Oceanospirillales</taxon>
        <taxon>Oceanospirillaceae</taxon>
        <taxon>Marinomonas</taxon>
    </lineage>
</organism>
<reference evidence="2 3" key="1">
    <citation type="journal article" date="2012" name="Int. J. Syst. Evol. Microbiol.">
        <title>Marinomonas hwangdonensis sp. nov., isolated from seawater.</title>
        <authorList>
            <person name="Jung Y.T."/>
            <person name="Oh T.K."/>
            <person name="Yoon J.H."/>
        </authorList>
    </citation>
    <scope>NUCLEOTIDE SEQUENCE [LARGE SCALE GENOMIC DNA]</scope>
    <source>
        <strain evidence="2 3">HDW-15</strain>
    </source>
</reference>
<dbReference type="AlphaFoldDB" id="A0A3M8Q7X7"/>
<dbReference type="CDD" id="cd04301">
    <property type="entry name" value="NAT_SF"/>
    <property type="match status" value="1"/>
</dbReference>
<proteinExistence type="predicted"/>
<dbReference type="GO" id="GO:0016747">
    <property type="term" value="F:acyltransferase activity, transferring groups other than amino-acyl groups"/>
    <property type="evidence" value="ECO:0007669"/>
    <property type="project" value="InterPro"/>
</dbReference>
<name>A0A3M8Q7X7_9GAMM</name>
<dbReference type="Pfam" id="PF00583">
    <property type="entry name" value="Acetyltransf_1"/>
    <property type="match status" value="1"/>
</dbReference>
<dbReference type="Proteomes" id="UP000280507">
    <property type="component" value="Unassembled WGS sequence"/>
</dbReference>
<accession>A0A3M8Q7X7</accession>
<dbReference type="PANTHER" id="PTHR39173:SF1">
    <property type="entry name" value="ACETYLTRANSFERASE"/>
    <property type="match status" value="1"/>
</dbReference>
<dbReference type="RefSeq" id="WP_123094735.1">
    <property type="nucleotide sequence ID" value="NZ_RIZG01000002.1"/>
</dbReference>
<evidence type="ECO:0000313" key="3">
    <source>
        <dbReference type="Proteomes" id="UP000280507"/>
    </source>
</evidence>
<keyword evidence="2" id="KW-0808">Transferase</keyword>
<feature type="domain" description="N-acetyltransferase" evidence="1">
    <location>
        <begin position="1"/>
        <end position="165"/>
    </location>
</feature>
<dbReference type="PANTHER" id="PTHR39173">
    <property type="entry name" value="ACETYLTRANSFERASE"/>
    <property type="match status" value="1"/>
</dbReference>
<dbReference type="OrthoDB" id="9797989at2"/>
<protein>
    <submittedName>
        <fullName evidence="2">GNAT family N-acetyltransferase</fullName>
    </submittedName>
</protein>
<dbReference type="Gene3D" id="3.40.630.30">
    <property type="match status" value="1"/>
</dbReference>
<dbReference type="InterPro" id="IPR000182">
    <property type="entry name" value="GNAT_dom"/>
</dbReference>
<dbReference type="PROSITE" id="PS51186">
    <property type="entry name" value="GNAT"/>
    <property type="match status" value="1"/>
</dbReference>
<sequence>MDLVLPSSKYIPSYNEYIKELGDEVRYPFLMGFDHQDFDALLAKLSDFSLGINLPDGFVPSTTLWLVEGDQLLGVTNLRHYLNSDIEECGGHIGLGIRPSYRGKGLGKLLMKLSIEKLNAMDVSVVHIHCYKDNSASANTIIANGGELSSELILDGKVVQRYRVS</sequence>
<gene>
    <name evidence="2" type="ORF">EBI00_04580</name>
</gene>
<dbReference type="InterPro" id="IPR016181">
    <property type="entry name" value="Acyl_CoA_acyltransferase"/>
</dbReference>
<evidence type="ECO:0000259" key="1">
    <source>
        <dbReference type="PROSITE" id="PS51186"/>
    </source>
</evidence>
<evidence type="ECO:0000313" key="2">
    <source>
        <dbReference type="EMBL" id="RNF52186.1"/>
    </source>
</evidence>